<dbReference type="InterPro" id="IPR005610">
    <property type="entry name" value="PSII_Psb28_class-1"/>
</dbReference>
<comment type="subcellular location">
    <subcellularLocation>
        <location evidence="5">Cellular thylakoid membrane</location>
        <topology evidence="5">Peripheral membrane protein</topology>
        <orientation evidence="5">Cytoplasmic side</orientation>
    </subcellularLocation>
    <subcellularLocation>
        <location evidence="1">Membrane</location>
        <topology evidence="1">Peripheral membrane protein</topology>
    </subcellularLocation>
</comment>
<proteinExistence type="inferred from homology"/>
<comment type="subunit">
    <text evidence="5">Part of the photosystem II complex.</text>
</comment>
<dbReference type="Pfam" id="PF03912">
    <property type="entry name" value="Psb28"/>
    <property type="match status" value="1"/>
</dbReference>
<dbReference type="GO" id="GO:0031676">
    <property type="term" value="C:plasma membrane-derived thylakoid membrane"/>
    <property type="evidence" value="ECO:0007669"/>
    <property type="project" value="UniProtKB-SubCell"/>
</dbReference>
<gene>
    <name evidence="5" type="primary">psb28</name>
    <name evidence="7" type="ORF">PROH_20645</name>
</gene>
<reference evidence="7" key="1">
    <citation type="submission" date="2012-04" db="EMBL/GenBank/DDBJ databases">
        <authorList>
            <person name="Borisov I.G."/>
            <person name="Ivanikova N.V."/>
            <person name="Pinevich A.V."/>
        </authorList>
    </citation>
    <scope>NUCLEOTIDE SEQUENCE</scope>
    <source>
        <strain evidence="7">CALU 1027</strain>
    </source>
</reference>
<dbReference type="GO" id="GO:0009654">
    <property type="term" value="C:photosystem II oxygen evolving complex"/>
    <property type="evidence" value="ECO:0007669"/>
    <property type="project" value="InterPro"/>
</dbReference>
<dbReference type="GO" id="GO:0015979">
    <property type="term" value="P:photosynthesis"/>
    <property type="evidence" value="ECO:0007669"/>
    <property type="project" value="UniProtKB-UniRule"/>
</dbReference>
<dbReference type="PANTHER" id="PTHR34963">
    <property type="match status" value="1"/>
</dbReference>
<name>A0A0M2PSH6_PROHO</name>
<dbReference type="RefSeq" id="WP_016925743.1">
    <property type="nucleotide sequence ID" value="NZ_KB235939.1"/>
</dbReference>
<evidence type="ECO:0000256" key="2">
    <source>
        <dbReference type="ARBA" id="ARBA00022531"/>
    </source>
</evidence>
<keyword evidence="2 5" id="KW-0602">Photosynthesis</keyword>
<dbReference type="Gene3D" id="2.40.30.220">
    <property type="entry name" value="Photosystem II Psb28"/>
    <property type="match status" value="1"/>
</dbReference>
<evidence type="ECO:0000256" key="4">
    <source>
        <dbReference type="ARBA" id="ARBA00023276"/>
    </source>
</evidence>
<dbReference type="InterPro" id="IPR038676">
    <property type="entry name" value="Psb28_c1_sf"/>
</dbReference>
<keyword evidence="5" id="KW-0793">Thylakoid</keyword>
<dbReference type="EMBL" id="AJTX02000010">
    <property type="protein sequence ID" value="KKI98117.1"/>
    <property type="molecule type" value="Genomic_DNA"/>
</dbReference>
<dbReference type="HAMAP" id="MF_01370">
    <property type="entry name" value="PSII_Psb28"/>
    <property type="match status" value="1"/>
</dbReference>
<comment type="caution">
    <text evidence="7">The sequence shown here is derived from an EMBL/GenBank/DDBJ whole genome shotgun (WGS) entry which is preliminary data.</text>
</comment>
<organism evidence="7 8">
    <name type="scientific">Prochlorothrix hollandica PCC 9006 = CALU 1027</name>
    <dbReference type="NCBI Taxonomy" id="317619"/>
    <lineage>
        <taxon>Bacteria</taxon>
        <taxon>Bacillati</taxon>
        <taxon>Cyanobacteriota</taxon>
        <taxon>Cyanophyceae</taxon>
        <taxon>Prochlorotrichales</taxon>
        <taxon>Prochlorotrichaceae</taxon>
        <taxon>Prochlorothrix</taxon>
    </lineage>
</organism>
<accession>A0A0M2PSH6</accession>
<evidence type="ECO:0000256" key="6">
    <source>
        <dbReference type="RuleBase" id="RU003509"/>
    </source>
</evidence>
<dbReference type="NCBIfam" id="TIGR03047">
    <property type="entry name" value="PS_II_psb28"/>
    <property type="match status" value="1"/>
</dbReference>
<dbReference type="eggNOG" id="COG3310">
    <property type="taxonomic scope" value="Bacteria"/>
</dbReference>
<dbReference type="PANTHER" id="PTHR34963:SF2">
    <property type="entry name" value="PHOTOSYSTEM II REACTION CENTER PSB28 PROTEIN, CHLOROPLASTIC"/>
    <property type="match status" value="1"/>
</dbReference>
<keyword evidence="4 5" id="KW-0604">Photosystem II</keyword>
<evidence type="ECO:0000256" key="1">
    <source>
        <dbReference type="ARBA" id="ARBA00004170"/>
    </source>
</evidence>
<evidence type="ECO:0000256" key="3">
    <source>
        <dbReference type="ARBA" id="ARBA00023136"/>
    </source>
</evidence>
<evidence type="ECO:0000256" key="5">
    <source>
        <dbReference type="HAMAP-Rule" id="MF_01370"/>
    </source>
</evidence>
<dbReference type="AlphaFoldDB" id="A0A0M2PSH6"/>
<comment type="similarity">
    <text evidence="5 6">Belongs to the Psb28 family.</text>
</comment>
<keyword evidence="3 5" id="KW-0472">Membrane</keyword>
<dbReference type="OrthoDB" id="559598at2"/>
<evidence type="ECO:0000313" key="7">
    <source>
        <dbReference type="EMBL" id="KKI98117.1"/>
    </source>
</evidence>
<dbReference type="STRING" id="317619.GCA_000332315_02999"/>
<protein>
    <recommendedName>
        <fullName evidence="5 6">Photosystem II reaction center Psb28 protein</fullName>
    </recommendedName>
    <alternativeName>
        <fullName evidence="5">Photosystem II 13 kDa protein</fullName>
    </alternativeName>
    <alternativeName>
        <fullName evidence="5">Photosystem II reaction center W protein</fullName>
    </alternativeName>
</protein>
<sequence>MASIQFIRGVDEEVSDVRLTRSKDGRTGQAIFYFDSPRALSEELKQEILGMFLVDEEGELVSRQVNAKFVNGQPKGIEAVYVMKSSSQWDRFMRFMERYAKANGLDFQKS</sequence>
<dbReference type="Proteomes" id="UP000034681">
    <property type="component" value="Unassembled WGS sequence"/>
</dbReference>
<evidence type="ECO:0000313" key="8">
    <source>
        <dbReference type="Proteomes" id="UP000034681"/>
    </source>
</evidence>
<keyword evidence="8" id="KW-1185">Reference proteome</keyword>